<dbReference type="InterPro" id="IPR045177">
    <property type="entry name" value="FDM1-5/IDN2"/>
</dbReference>
<dbReference type="Pfam" id="PF03469">
    <property type="entry name" value="XH"/>
    <property type="match status" value="1"/>
</dbReference>
<dbReference type="Proteomes" id="UP001443914">
    <property type="component" value="Unassembled WGS sequence"/>
</dbReference>
<organism evidence="3 4">
    <name type="scientific">Saponaria officinalis</name>
    <name type="common">Common soapwort</name>
    <name type="synonym">Lychnis saponaria</name>
    <dbReference type="NCBI Taxonomy" id="3572"/>
    <lineage>
        <taxon>Eukaryota</taxon>
        <taxon>Viridiplantae</taxon>
        <taxon>Streptophyta</taxon>
        <taxon>Embryophyta</taxon>
        <taxon>Tracheophyta</taxon>
        <taxon>Spermatophyta</taxon>
        <taxon>Magnoliopsida</taxon>
        <taxon>eudicotyledons</taxon>
        <taxon>Gunneridae</taxon>
        <taxon>Pentapetalae</taxon>
        <taxon>Caryophyllales</taxon>
        <taxon>Caryophyllaceae</taxon>
        <taxon>Caryophylleae</taxon>
        <taxon>Saponaria</taxon>
    </lineage>
</organism>
<evidence type="ECO:0000256" key="1">
    <source>
        <dbReference type="SAM" id="Coils"/>
    </source>
</evidence>
<evidence type="ECO:0000259" key="2">
    <source>
        <dbReference type="Pfam" id="PF03469"/>
    </source>
</evidence>
<comment type="caution">
    <text evidence="3">The sequence shown here is derived from an EMBL/GenBank/DDBJ whole genome shotgun (WGS) entry which is preliminary data.</text>
</comment>
<keyword evidence="1" id="KW-0175">Coiled coil</keyword>
<dbReference type="EMBL" id="JBDFQZ010000008">
    <property type="protein sequence ID" value="KAK9700117.1"/>
    <property type="molecule type" value="Genomic_DNA"/>
</dbReference>
<sequence>MNLIGSLQNHIRTLKTELEEKTDDIQYLQNLNETLIFREHMINNELVDARAELLRNLHTVVSRRTMIGIKRMGELNSRPFRDACASKFTGEDCATKCAEICSLWEDNFKDPLWHPFKHTIIDGNLQEIIDESDTRMEELRKEWGEDAYKAVTSALLELNEYNPSGRYPVPEIWNFKEDRKAGLKEVIGYIIQQLKTRKRKR</sequence>
<evidence type="ECO:0000313" key="3">
    <source>
        <dbReference type="EMBL" id="KAK9700117.1"/>
    </source>
</evidence>
<protein>
    <recommendedName>
        <fullName evidence="2">Factor of DNA methylation 1-5/IDN2 domain-containing protein</fullName>
    </recommendedName>
</protein>
<dbReference type="GO" id="GO:0080188">
    <property type="term" value="P:gene silencing by siRNA-directed DNA methylation"/>
    <property type="evidence" value="ECO:0007669"/>
    <property type="project" value="InterPro"/>
</dbReference>
<accession>A0AAW1JAG4</accession>
<dbReference type="InterPro" id="IPR005379">
    <property type="entry name" value="FDM1-5/IDN2_XH"/>
</dbReference>
<evidence type="ECO:0000313" key="4">
    <source>
        <dbReference type="Proteomes" id="UP001443914"/>
    </source>
</evidence>
<dbReference type="PANTHER" id="PTHR21596:SF82">
    <property type="entry name" value="FACTOR OF DNA METHYLATION 5-LIKE"/>
    <property type="match status" value="1"/>
</dbReference>
<keyword evidence="4" id="KW-1185">Reference proteome</keyword>
<proteinExistence type="predicted"/>
<dbReference type="PANTHER" id="PTHR21596">
    <property type="entry name" value="RIBONUCLEASE P SUBUNIT P38"/>
    <property type="match status" value="1"/>
</dbReference>
<gene>
    <name evidence="3" type="ORF">RND81_08G218200</name>
</gene>
<dbReference type="AlphaFoldDB" id="A0AAW1JAG4"/>
<name>A0AAW1JAG4_SAPOF</name>
<reference evidence="3" key="1">
    <citation type="submission" date="2024-03" db="EMBL/GenBank/DDBJ databases">
        <title>WGS assembly of Saponaria officinalis var. Norfolk2.</title>
        <authorList>
            <person name="Jenkins J."/>
            <person name="Shu S."/>
            <person name="Grimwood J."/>
            <person name="Barry K."/>
            <person name="Goodstein D."/>
            <person name="Schmutz J."/>
            <person name="Leebens-Mack J."/>
            <person name="Osbourn A."/>
        </authorList>
    </citation>
    <scope>NUCLEOTIDE SEQUENCE [LARGE SCALE GENOMIC DNA]</scope>
    <source>
        <strain evidence="3">JIC</strain>
    </source>
</reference>
<feature type="domain" description="Factor of DNA methylation 1-5/IDN2" evidence="2">
    <location>
        <begin position="70"/>
        <end position="200"/>
    </location>
</feature>
<feature type="coiled-coil region" evidence="1">
    <location>
        <begin position="4"/>
        <end position="31"/>
    </location>
</feature>